<dbReference type="Gene3D" id="3.10.450.50">
    <property type="match status" value="1"/>
</dbReference>
<proteinExistence type="predicted"/>
<evidence type="ECO:0000256" key="1">
    <source>
        <dbReference type="SAM" id="SignalP"/>
    </source>
</evidence>
<dbReference type="RefSeq" id="WP_167227468.1">
    <property type="nucleotide sequence ID" value="NZ_VUYU01000014.1"/>
</dbReference>
<protein>
    <submittedName>
        <fullName evidence="2">Nuclear transport factor 2 family protein</fullName>
    </submittedName>
</protein>
<keyword evidence="3" id="KW-1185">Reference proteome</keyword>
<accession>A0ABX0LT01</accession>
<organism evidence="2 3">
    <name type="scientific">Massilia rubra</name>
    <dbReference type="NCBI Taxonomy" id="2607910"/>
    <lineage>
        <taxon>Bacteria</taxon>
        <taxon>Pseudomonadati</taxon>
        <taxon>Pseudomonadota</taxon>
        <taxon>Betaproteobacteria</taxon>
        <taxon>Burkholderiales</taxon>
        <taxon>Oxalobacteraceae</taxon>
        <taxon>Telluria group</taxon>
        <taxon>Massilia</taxon>
    </lineage>
</organism>
<dbReference type="InterPro" id="IPR032710">
    <property type="entry name" value="NTF2-like_dom_sf"/>
</dbReference>
<dbReference type="SUPFAM" id="SSF54427">
    <property type="entry name" value="NTF2-like"/>
    <property type="match status" value="1"/>
</dbReference>
<name>A0ABX0LT01_9BURK</name>
<gene>
    <name evidence="2" type="ORF">F0185_20085</name>
</gene>
<evidence type="ECO:0000313" key="2">
    <source>
        <dbReference type="EMBL" id="NHZ35868.1"/>
    </source>
</evidence>
<dbReference type="EMBL" id="VUYU01000014">
    <property type="protein sequence ID" value="NHZ35868.1"/>
    <property type="molecule type" value="Genomic_DNA"/>
</dbReference>
<keyword evidence="1" id="KW-0732">Signal</keyword>
<evidence type="ECO:0000313" key="3">
    <source>
        <dbReference type="Proteomes" id="UP000785613"/>
    </source>
</evidence>
<sequence length="177" mass="19835">MKHWIIAALVFSSTPAFAATATATTPKADIAALENVVETFRVAVIKKDKPAFMGLLYSPTIAWIGVTTDNSVNMIDAMRKDQSKPGFKKVSGTGSATEFIDHIVESEQRIEETVDKLRIDSNGDIAQVWFDYSYVRDGYKQNWGQEAWHLVRTDAGWKINSVIWSMEFNPVPPPRPK</sequence>
<comment type="caution">
    <text evidence="2">The sequence shown here is derived from an EMBL/GenBank/DDBJ whole genome shotgun (WGS) entry which is preliminary data.</text>
</comment>
<feature type="signal peptide" evidence="1">
    <location>
        <begin position="1"/>
        <end position="18"/>
    </location>
</feature>
<reference evidence="2 3" key="1">
    <citation type="submission" date="2019-09" db="EMBL/GenBank/DDBJ databases">
        <title>Taxonomy of Antarctic Massilia spp.: description of Massilia rubra sp. nov., Massilia aquatica sp. nov., Massilia mucilaginosa sp. nov., Massilia frigida sp. nov. isolated from streams, lakes and regoliths.</title>
        <authorList>
            <person name="Holochova P."/>
            <person name="Sedlacek I."/>
            <person name="Kralova S."/>
            <person name="Maslanova I."/>
            <person name="Busse H.-J."/>
            <person name="Stankova E."/>
            <person name="Vrbovska V."/>
            <person name="Kovarovic V."/>
            <person name="Bartak M."/>
            <person name="Svec P."/>
            <person name="Pantucek R."/>
        </authorList>
    </citation>
    <scope>NUCLEOTIDE SEQUENCE [LARGE SCALE GENOMIC DNA]</scope>
    <source>
        <strain evidence="2 3">CCM 8692</strain>
    </source>
</reference>
<feature type="chain" id="PRO_5045302718" evidence="1">
    <location>
        <begin position="19"/>
        <end position="177"/>
    </location>
</feature>
<dbReference type="Proteomes" id="UP000785613">
    <property type="component" value="Unassembled WGS sequence"/>
</dbReference>